<reference evidence="2" key="1">
    <citation type="submission" date="2022-05" db="EMBL/GenBank/DDBJ databases">
        <title>Jatrophihabitans sp. SB3-54 whole genome sequence.</title>
        <authorList>
            <person name="Suh M.K."/>
            <person name="Eom M.K."/>
            <person name="Kim J.S."/>
            <person name="Kim H.S."/>
            <person name="Do H.E."/>
            <person name="Shin Y.K."/>
            <person name="Lee J.-S."/>
        </authorList>
    </citation>
    <scope>NUCLEOTIDE SEQUENCE</scope>
    <source>
        <strain evidence="2">SB3-54</strain>
    </source>
</reference>
<dbReference type="Pfam" id="PF12730">
    <property type="entry name" value="ABC2_membrane_4"/>
    <property type="match status" value="1"/>
</dbReference>
<feature type="transmembrane region" description="Helical" evidence="1">
    <location>
        <begin position="65"/>
        <end position="86"/>
    </location>
</feature>
<protein>
    <submittedName>
        <fullName evidence="2">ABC transporter permease</fullName>
    </submittedName>
</protein>
<accession>A0ABY7JXJ4</accession>
<feature type="transmembrane region" description="Helical" evidence="1">
    <location>
        <begin position="214"/>
        <end position="232"/>
    </location>
</feature>
<name>A0ABY7JXJ4_9ACTN</name>
<gene>
    <name evidence="2" type="ORF">M6B22_21880</name>
</gene>
<dbReference type="Proteomes" id="UP001164693">
    <property type="component" value="Chromosome"/>
</dbReference>
<dbReference type="RefSeq" id="WP_269443676.1">
    <property type="nucleotide sequence ID" value="NZ_CP097463.1"/>
</dbReference>
<feature type="transmembrane region" description="Helical" evidence="1">
    <location>
        <begin position="149"/>
        <end position="172"/>
    </location>
</feature>
<evidence type="ECO:0000313" key="2">
    <source>
        <dbReference type="EMBL" id="WAX57139.1"/>
    </source>
</evidence>
<keyword evidence="1" id="KW-1133">Transmembrane helix</keyword>
<keyword evidence="3" id="KW-1185">Reference proteome</keyword>
<proteinExistence type="predicted"/>
<dbReference type="EMBL" id="CP097463">
    <property type="protein sequence ID" value="WAX57139.1"/>
    <property type="molecule type" value="Genomic_DNA"/>
</dbReference>
<sequence>MIEVEDLSKRTLEAPRLRELLLGPDVTAGAAAAMNQLEPGQGLRVTQLRVVRSEYTKSRSLRSTLYTLLLAAFFMIGLGAVFAGIQPGQAKGLDAGQTAVSVSLTGTFFAPLSIGVLGVLVISGEYSTGMVRASLTVVPTRLPMLWAKLAVRAGAVFLTMLVSSFVAVFFVIRPLTRLLPAPWSDHFVQYLPSNAGGMLIDGTYGVAHPLAPRTGFAMMCTYAVVLIAFAAWRPRRADA</sequence>
<evidence type="ECO:0000256" key="1">
    <source>
        <dbReference type="SAM" id="Phobius"/>
    </source>
</evidence>
<evidence type="ECO:0000313" key="3">
    <source>
        <dbReference type="Proteomes" id="UP001164693"/>
    </source>
</evidence>
<keyword evidence="1" id="KW-0472">Membrane</keyword>
<feature type="transmembrane region" description="Helical" evidence="1">
    <location>
        <begin position="98"/>
        <end position="122"/>
    </location>
</feature>
<organism evidence="2 3">
    <name type="scientific">Jatrophihabitans cynanchi</name>
    <dbReference type="NCBI Taxonomy" id="2944128"/>
    <lineage>
        <taxon>Bacteria</taxon>
        <taxon>Bacillati</taxon>
        <taxon>Actinomycetota</taxon>
        <taxon>Actinomycetes</taxon>
        <taxon>Jatrophihabitantales</taxon>
        <taxon>Jatrophihabitantaceae</taxon>
        <taxon>Jatrophihabitans</taxon>
    </lineage>
</organism>
<keyword evidence="1" id="KW-0812">Transmembrane</keyword>